<dbReference type="RefSeq" id="YP_009204504.1">
    <property type="nucleotide sequence ID" value="NC_028865.1"/>
</dbReference>
<organism evidence="2 3">
    <name type="scientific">Tsukamurella phage TIN2</name>
    <dbReference type="NCBI Taxonomy" id="1636545"/>
    <lineage>
        <taxon>Viruses</taxon>
        <taxon>Duplodnaviria</taxon>
        <taxon>Heunggongvirae</taxon>
        <taxon>Uroviricota</taxon>
        <taxon>Caudoviricetes</taxon>
        <taxon>Tinduovirus</taxon>
        <taxon>Tinduovirus TIN2</taxon>
    </lineage>
</organism>
<dbReference type="KEGG" id="vg:26631030"/>
<evidence type="ECO:0000256" key="1">
    <source>
        <dbReference type="SAM" id="MobiDB-lite"/>
    </source>
</evidence>
<dbReference type="EMBL" id="KR011062">
    <property type="protein sequence ID" value="AKJ71759.1"/>
    <property type="molecule type" value="Genomic_DNA"/>
</dbReference>
<keyword evidence="3" id="KW-1185">Reference proteome</keyword>
<dbReference type="GeneID" id="26631030"/>
<accession>A0A0K0N5H1</accession>
<feature type="region of interest" description="Disordered" evidence="1">
    <location>
        <begin position="1"/>
        <end position="22"/>
    </location>
</feature>
<protein>
    <submittedName>
        <fullName evidence="2">Uncharacterized protein</fullName>
    </submittedName>
</protein>
<sequence length="50" mass="5690">MASTPYWADPDNAPEPHTEEANEVMDLSKLRVPMTPEEEEEVRPDEGFMA</sequence>
<dbReference type="Proteomes" id="UP000203853">
    <property type="component" value="Segment"/>
</dbReference>
<gene>
    <name evidence="2" type="ORF">TIN2_69</name>
</gene>
<evidence type="ECO:0000313" key="2">
    <source>
        <dbReference type="EMBL" id="AKJ71759.1"/>
    </source>
</evidence>
<evidence type="ECO:0000313" key="3">
    <source>
        <dbReference type="Proteomes" id="UP000203853"/>
    </source>
</evidence>
<proteinExistence type="predicted"/>
<reference evidence="2 3" key="1">
    <citation type="journal article" date="2015" name="Appl. Environ. Microbiol.">
        <title>Three of a Kind: Genetically Similar Tsukamurella Phages TIN2, TIN3, and TIN4.</title>
        <authorList>
            <person name="Dyson Z.A."/>
            <person name="Tucci J."/>
            <person name="Seviour R.J."/>
            <person name="Petrovski S."/>
        </authorList>
    </citation>
    <scope>NUCLEOTIDE SEQUENCE [LARGE SCALE GENOMIC DNA]</scope>
</reference>
<name>A0A0K0N5H1_9CAUD</name>
<dbReference type="OrthoDB" id="38415at10239"/>